<evidence type="ECO:0000313" key="4">
    <source>
        <dbReference type="WBParaSite" id="PgR166_g012_t02"/>
    </source>
</evidence>
<evidence type="ECO:0000256" key="2">
    <source>
        <dbReference type="SAM" id="SignalP"/>
    </source>
</evidence>
<feature type="chain" id="PRO_5037838960" evidence="2">
    <location>
        <begin position="26"/>
        <end position="198"/>
    </location>
</feature>
<protein>
    <submittedName>
        <fullName evidence="4">SCP domain-containing protein</fullName>
    </submittedName>
</protein>
<evidence type="ECO:0000256" key="1">
    <source>
        <dbReference type="SAM" id="Phobius"/>
    </source>
</evidence>
<dbReference type="WBParaSite" id="PgR166_g012_t02">
    <property type="protein sequence ID" value="PgR166_g012_t02"/>
    <property type="gene ID" value="PgR166_g012"/>
</dbReference>
<keyword evidence="2" id="KW-0732">Signal</keyword>
<dbReference type="AlphaFoldDB" id="A0A915CHT0"/>
<accession>A0A915CHT0</accession>
<organism evidence="3 4">
    <name type="scientific">Parascaris univalens</name>
    <name type="common">Nematode worm</name>
    <dbReference type="NCBI Taxonomy" id="6257"/>
    <lineage>
        <taxon>Eukaryota</taxon>
        <taxon>Metazoa</taxon>
        <taxon>Ecdysozoa</taxon>
        <taxon>Nematoda</taxon>
        <taxon>Chromadorea</taxon>
        <taxon>Rhabditida</taxon>
        <taxon>Spirurina</taxon>
        <taxon>Ascaridomorpha</taxon>
        <taxon>Ascaridoidea</taxon>
        <taxon>Ascarididae</taxon>
        <taxon>Parascaris</taxon>
    </lineage>
</organism>
<feature type="signal peptide" evidence="2">
    <location>
        <begin position="1"/>
        <end position="25"/>
    </location>
</feature>
<keyword evidence="1" id="KW-0812">Transmembrane</keyword>
<keyword evidence="1" id="KW-1133">Transmembrane helix</keyword>
<reference evidence="4" key="1">
    <citation type="submission" date="2022-11" db="UniProtKB">
        <authorList>
            <consortium name="WormBaseParasite"/>
        </authorList>
    </citation>
    <scope>IDENTIFICATION</scope>
</reference>
<name>A0A915CHT0_PARUN</name>
<dbReference type="Proteomes" id="UP000887569">
    <property type="component" value="Unplaced"/>
</dbReference>
<feature type="transmembrane region" description="Helical" evidence="1">
    <location>
        <begin position="176"/>
        <end position="196"/>
    </location>
</feature>
<evidence type="ECO:0000313" key="3">
    <source>
        <dbReference type="Proteomes" id="UP000887569"/>
    </source>
</evidence>
<keyword evidence="3" id="KW-1185">Reference proteome</keyword>
<keyword evidence="1" id="KW-0472">Membrane</keyword>
<proteinExistence type="predicted"/>
<sequence>SYAMRVVRCLALLIYMSSLLDMVRGRFRLECTENLHCTEADRRRWSEKKFLVQKLMQLAAIAETDRYILRSSPLLDALKYRHELCNDHHNTGFLLSNESDHEWSVACMWTGGEISASCALAPIGNKPIDFIEGYEWRKMLYTFRKTIGCSNEEIQAVNNIQELYFCTERCTQAGLGYLYSMLMTCVLFIAVIIFFINP</sequence>